<gene>
    <name evidence="1" type="ORF">C2S_13327</name>
</gene>
<proteinExistence type="predicted"/>
<reference evidence="1" key="1">
    <citation type="submission" date="2019-05" db="EMBL/GenBank/DDBJ databases">
        <authorList>
            <person name="Piombo E."/>
        </authorList>
    </citation>
    <scope>NUCLEOTIDE SEQUENCE</scope>
    <source>
        <strain evidence="1">C2S</strain>
    </source>
</reference>
<comment type="caution">
    <text evidence="1">The sequence shown here is derived from an EMBL/GenBank/DDBJ whole genome shotgun (WGS) entry which is preliminary data.</text>
</comment>
<organism evidence="1 2">
    <name type="scientific">Fusarium fujikuroi</name>
    <name type="common">Bakanae and foot rot disease fungus</name>
    <name type="synonym">Gibberella fujikuroi</name>
    <dbReference type="NCBI Taxonomy" id="5127"/>
    <lineage>
        <taxon>Eukaryota</taxon>
        <taxon>Fungi</taxon>
        <taxon>Dikarya</taxon>
        <taxon>Ascomycota</taxon>
        <taxon>Pezizomycotina</taxon>
        <taxon>Sordariomycetes</taxon>
        <taxon>Hypocreomycetidae</taxon>
        <taxon>Hypocreales</taxon>
        <taxon>Nectriaceae</taxon>
        <taxon>Fusarium</taxon>
        <taxon>Fusarium fujikuroi species complex</taxon>
    </lineage>
</organism>
<protein>
    <submittedName>
        <fullName evidence="1">Uncharacterized protein</fullName>
    </submittedName>
</protein>
<dbReference type="EMBL" id="CABFJX010000004">
    <property type="protein sequence ID" value="VTT56842.1"/>
    <property type="molecule type" value="Genomic_DNA"/>
</dbReference>
<evidence type="ECO:0000313" key="2">
    <source>
        <dbReference type="Proteomes" id="UP000760494"/>
    </source>
</evidence>
<dbReference type="Proteomes" id="UP000760494">
    <property type="component" value="Unassembled WGS sequence"/>
</dbReference>
<sequence>MSSVREHTNPRTLVWGNPEGDSLVNAAAVGVMLVNPPKSSNTELAFSEQTLLIFAIVFRGEFLAGSLYQGLDEAAEMDANNITLSGRQSWITIETAWVARIAEDMSYKKLWAMHLCSGHDPRPPPIATPPRDHSLFQIVGRASPQASTTLLGLSHLLLQTRETCPTSEAG</sequence>
<accession>A0A9Q9R988</accession>
<evidence type="ECO:0000313" key="1">
    <source>
        <dbReference type="EMBL" id="VTT56842.1"/>
    </source>
</evidence>
<name>A0A9Q9R988_FUSFU</name>
<dbReference type="AlphaFoldDB" id="A0A9Q9R988"/>